<name>A0A382LY24_9ZZZZ</name>
<protein>
    <submittedName>
        <fullName evidence="1">Uncharacterized protein</fullName>
    </submittedName>
</protein>
<sequence>MQREFFMRILVLTTFRLMQQVAFTFWISIVGE</sequence>
<proteinExistence type="predicted"/>
<gene>
    <name evidence="1" type="ORF">METZ01_LOCUS293111</name>
</gene>
<organism evidence="1">
    <name type="scientific">marine metagenome</name>
    <dbReference type="NCBI Taxonomy" id="408172"/>
    <lineage>
        <taxon>unclassified sequences</taxon>
        <taxon>metagenomes</taxon>
        <taxon>ecological metagenomes</taxon>
    </lineage>
</organism>
<accession>A0A382LY24</accession>
<evidence type="ECO:0000313" key="1">
    <source>
        <dbReference type="EMBL" id="SVC40257.1"/>
    </source>
</evidence>
<dbReference type="AlphaFoldDB" id="A0A382LY24"/>
<reference evidence="1" key="1">
    <citation type="submission" date="2018-05" db="EMBL/GenBank/DDBJ databases">
        <authorList>
            <person name="Lanie J.A."/>
            <person name="Ng W.-L."/>
            <person name="Kazmierczak K.M."/>
            <person name="Andrzejewski T.M."/>
            <person name="Davidsen T.M."/>
            <person name="Wayne K.J."/>
            <person name="Tettelin H."/>
            <person name="Glass J.I."/>
            <person name="Rusch D."/>
            <person name="Podicherti R."/>
            <person name="Tsui H.-C.T."/>
            <person name="Winkler M.E."/>
        </authorList>
    </citation>
    <scope>NUCLEOTIDE SEQUENCE</scope>
</reference>
<dbReference type="EMBL" id="UINC01089288">
    <property type="protein sequence ID" value="SVC40257.1"/>
    <property type="molecule type" value="Genomic_DNA"/>
</dbReference>